<gene>
    <name evidence="1" type="ORF">M440DRAFT_253366</name>
</gene>
<organism evidence="1 2">
    <name type="scientific">Trichoderma longibrachiatum ATCC 18648</name>
    <dbReference type="NCBI Taxonomy" id="983965"/>
    <lineage>
        <taxon>Eukaryota</taxon>
        <taxon>Fungi</taxon>
        <taxon>Dikarya</taxon>
        <taxon>Ascomycota</taxon>
        <taxon>Pezizomycotina</taxon>
        <taxon>Sordariomycetes</taxon>
        <taxon>Hypocreomycetidae</taxon>
        <taxon>Hypocreales</taxon>
        <taxon>Hypocreaceae</taxon>
        <taxon>Trichoderma</taxon>
    </lineage>
</organism>
<sequence length="157" mass="17527">MSWKRAIDTGKHPQLQCRALFHVAERRFWTLCVCLSVLVPVPMLRCDAPCAALPLYFTSAFRRRCHGGDSSQSQTPAWARRRGSTWKRHLYLVASRAHQPPKAQCRNPRRSLSRPYSVSRTCAKVPGVLVRGLVRPLCLEVLALALGGSVCSGGTMR</sequence>
<protein>
    <submittedName>
        <fullName evidence="1">Uncharacterized protein</fullName>
    </submittedName>
</protein>
<dbReference type="Proteomes" id="UP000240760">
    <property type="component" value="Unassembled WGS sequence"/>
</dbReference>
<accession>A0A2T4C9D6</accession>
<reference evidence="1 2" key="1">
    <citation type="submission" date="2016-07" db="EMBL/GenBank/DDBJ databases">
        <title>Multiple horizontal gene transfer events from other fungi enriched the ability of initially mycotrophic Trichoderma (Ascomycota) to feed on dead plant biomass.</title>
        <authorList>
            <consortium name="DOE Joint Genome Institute"/>
            <person name="Aerts A."/>
            <person name="Atanasova L."/>
            <person name="Chenthamara K."/>
            <person name="Zhang J."/>
            <person name="Grujic M."/>
            <person name="Henrissat B."/>
            <person name="Kuo A."/>
            <person name="Salamov A."/>
            <person name="Lipzen A."/>
            <person name="Labutti K."/>
            <person name="Barry K."/>
            <person name="Miao Y."/>
            <person name="Rahimi M.J."/>
            <person name="Shen Q."/>
            <person name="Grigoriev I.V."/>
            <person name="Kubicek C.P."/>
            <person name="Druzhinina I.S."/>
        </authorList>
    </citation>
    <scope>NUCLEOTIDE SEQUENCE [LARGE SCALE GENOMIC DNA]</scope>
    <source>
        <strain evidence="1 2">ATCC 18648</strain>
    </source>
</reference>
<evidence type="ECO:0000313" key="1">
    <source>
        <dbReference type="EMBL" id="PTB78122.1"/>
    </source>
</evidence>
<proteinExistence type="predicted"/>
<dbReference type="EMBL" id="KZ679129">
    <property type="protein sequence ID" value="PTB78122.1"/>
    <property type="molecule type" value="Genomic_DNA"/>
</dbReference>
<keyword evidence="2" id="KW-1185">Reference proteome</keyword>
<name>A0A2T4C9D6_TRILO</name>
<dbReference type="AlphaFoldDB" id="A0A2T4C9D6"/>
<evidence type="ECO:0000313" key="2">
    <source>
        <dbReference type="Proteomes" id="UP000240760"/>
    </source>
</evidence>